<dbReference type="PANTHER" id="PTHR43415">
    <property type="entry name" value="SPERMIDINE N(1)-ACETYLTRANSFERASE"/>
    <property type="match status" value="1"/>
</dbReference>
<dbReference type="PANTHER" id="PTHR43415:SF3">
    <property type="entry name" value="GNAT-FAMILY ACETYLTRANSFERASE"/>
    <property type="match status" value="1"/>
</dbReference>
<organism evidence="2">
    <name type="scientific">Bellilinea caldifistulae</name>
    <dbReference type="NCBI Taxonomy" id="360411"/>
    <lineage>
        <taxon>Bacteria</taxon>
        <taxon>Bacillati</taxon>
        <taxon>Chloroflexota</taxon>
        <taxon>Anaerolineae</taxon>
        <taxon>Anaerolineales</taxon>
        <taxon>Anaerolineaceae</taxon>
        <taxon>Bellilinea</taxon>
    </lineage>
</organism>
<dbReference type="SUPFAM" id="SSF55729">
    <property type="entry name" value="Acyl-CoA N-acyltransferases (Nat)"/>
    <property type="match status" value="1"/>
</dbReference>
<dbReference type="InterPro" id="IPR016181">
    <property type="entry name" value="Acyl_CoA_acyltransferase"/>
</dbReference>
<reference evidence="2" key="1">
    <citation type="journal article" date="2020" name="mSystems">
        <title>Genome- and Community-Level Interaction Insights into Carbon Utilization and Element Cycling Functions of Hydrothermarchaeota in Hydrothermal Sediment.</title>
        <authorList>
            <person name="Zhou Z."/>
            <person name="Liu Y."/>
            <person name="Xu W."/>
            <person name="Pan J."/>
            <person name="Luo Z.H."/>
            <person name="Li M."/>
        </authorList>
    </citation>
    <scope>NUCLEOTIDE SEQUENCE [LARGE SCALE GENOMIC DNA]</scope>
    <source>
        <strain evidence="2">SpSt-556</strain>
    </source>
</reference>
<dbReference type="Pfam" id="PF13302">
    <property type="entry name" value="Acetyltransf_3"/>
    <property type="match status" value="1"/>
</dbReference>
<keyword evidence="2" id="KW-0808">Transferase</keyword>
<dbReference type="EMBL" id="DSXR01000051">
    <property type="protein sequence ID" value="HGS86909.1"/>
    <property type="molecule type" value="Genomic_DNA"/>
</dbReference>
<dbReference type="AlphaFoldDB" id="A0A7C4Q342"/>
<accession>A0A7C4Q342</accession>
<comment type="caution">
    <text evidence="2">The sequence shown here is derived from an EMBL/GenBank/DDBJ whole genome shotgun (WGS) entry which is preliminary data.</text>
</comment>
<evidence type="ECO:0000259" key="1">
    <source>
        <dbReference type="Pfam" id="PF13302"/>
    </source>
</evidence>
<protein>
    <submittedName>
        <fullName evidence="2">N-acetyltransferase</fullName>
    </submittedName>
</protein>
<dbReference type="GO" id="GO:0016747">
    <property type="term" value="F:acyltransferase activity, transferring groups other than amino-acyl groups"/>
    <property type="evidence" value="ECO:0007669"/>
    <property type="project" value="InterPro"/>
</dbReference>
<dbReference type="Gene3D" id="3.40.630.30">
    <property type="match status" value="1"/>
</dbReference>
<sequence>MFNTQLFEAQSLLLDAYDPEKDAVIEAGFTRRWDYGWGSQLDAAIHPLSSFQVKKKREEQLKRSAESRDSFLFAVRLREDARFIGVLELPWVSWSNRLAWLKVLIGEENLETMYLAEALTMGLRYAFEELDMALVASSTGEFQPQVLHTLLNAGMKPYVRQRQMVYFKAQYWDRIIVGISQAEWNTHYREE</sequence>
<proteinExistence type="predicted"/>
<feature type="domain" description="N-acetyltransferase" evidence="1">
    <location>
        <begin position="47"/>
        <end position="155"/>
    </location>
</feature>
<dbReference type="InterPro" id="IPR000182">
    <property type="entry name" value="GNAT_dom"/>
</dbReference>
<evidence type="ECO:0000313" key="2">
    <source>
        <dbReference type="EMBL" id="HGS86909.1"/>
    </source>
</evidence>
<gene>
    <name evidence="2" type="ORF">ENT17_04750</name>
</gene>
<name>A0A7C4Q342_9CHLR</name>